<dbReference type="AlphaFoldDB" id="A0A315Z8Y1"/>
<dbReference type="OrthoDB" id="9777890at2"/>
<dbReference type="EMBL" id="QGDO01000005">
    <property type="protein sequence ID" value="PWJ40160.1"/>
    <property type="molecule type" value="Genomic_DNA"/>
</dbReference>
<dbReference type="Proteomes" id="UP000245535">
    <property type="component" value="Unassembled WGS sequence"/>
</dbReference>
<comment type="caution">
    <text evidence="1">The sequence shown here is derived from an EMBL/GenBank/DDBJ whole genome shotgun (WGS) entry which is preliminary data.</text>
</comment>
<dbReference type="InterPro" id="IPR027417">
    <property type="entry name" value="P-loop_NTPase"/>
</dbReference>
<dbReference type="Pfam" id="PF13469">
    <property type="entry name" value="Sulfotransfer_3"/>
    <property type="match status" value="1"/>
</dbReference>
<evidence type="ECO:0000313" key="2">
    <source>
        <dbReference type="Proteomes" id="UP000245535"/>
    </source>
</evidence>
<protein>
    <submittedName>
        <fullName evidence="1">Sulfotransferase family protein</fullName>
    </submittedName>
</protein>
<keyword evidence="2" id="KW-1185">Reference proteome</keyword>
<sequence>MSKKDFNLPAMTSLVGSHYPNLKKVIENREVSPSLKNRLPRTKLVSLIAQPFTWLENKTYNQKIDELKIDKAPVFILGHWRSGTTHLHNIMSQDKQFAYVDTYHGVFPNILFSGSAIFKNFMKVAMPKKRATDNVELGVNYPQEEEFAIGNMCPHSFYNFWYFPNDAIEYYKKYLMFEGISETEFEEWKTTYQKLVKKAVLNTGGQRFISKNPPHTSRVKELLEIYPDAKFIFLTRNPYTVFESTRKFFRGTLEGISLQEISDEKLENNILEVYKGVHEKYEAEKHLIPSGNLIELRFEDFEEDNFGNLEKIYKELGLEGYNEALPNFKAYIGEKKGYKKNAYNYAPETIEKVEKHWGFALDRWNYRLQK</sequence>
<proteinExistence type="predicted"/>
<dbReference type="PANTHER" id="PTHR36451">
    <property type="entry name" value="PAPS-DEPENDENT SULFOTRANSFERASE STF3"/>
    <property type="match status" value="1"/>
</dbReference>
<keyword evidence="1" id="KW-0808">Transferase</keyword>
<dbReference type="SUPFAM" id="SSF52540">
    <property type="entry name" value="P-loop containing nucleoside triphosphate hydrolases"/>
    <property type="match status" value="1"/>
</dbReference>
<dbReference type="InterPro" id="IPR052736">
    <property type="entry name" value="Stf3_sulfotransferase"/>
</dbReference>
<dbReference type="PANTHER" id="PTHR36451:SF1">
    <property type="entry name" value="OMEGA-HYDROXY-BETA-DIHYDROMENAQUINONE-9 SULFOTRANSFERASE STF3"/>
    <property type="match status" value="1"/>
</dbReference>
<reference evidence="1 2" key="1">
    <citation type="submission" date="2018-03" db="EMBL/GenBank/DDBJ databases">
        <title>Genomic Encyclopedia of Archaeal and Bacterial Type Strains, Phase II (KMG-II): from individual species to whole genera.</title>
        <authorList>
            <person name="Goeker M."/>
        </authorList>
    </citation>
    <scope>NUCLEOTIDE SEQUENCE [LARGE SCALE GENOMIC DNA]</scope>
    <source>
        <strain evidence="1 2">DSM 28229</strain>
    </source>
</reference>
<evidence type="ECO:0000313" key="1">
    <source>
        <dbReference type="EMBL" id="PWJ40160.1"/>
    </source>
</evidence>
<dbReference type="GO" id="GO:0016740">
    <property type="term" value="F:transferase activity"/>
    <property type="evidence" value="ECO:0007669"/>
    <property type="project" value="UniProtKB-KW"/>
</dbReference>
<dbReference type="Gene3D" id="3.40.50.300">
    <property type="entry name" value="P-loop containing nucleotide triphosphate hydrolases"/>
    <property type="match status" value="1"/>
</dbReference>
<accession>A0A315Z8Y1</accession>
<name>A0A315Z8Y1_SEDFL</name>
<dbReference type="RefSeq" id="WP_109620639.1">
    <property type="nucleotide sequence ID" value="NZ_QGDO01000005.1"/>
</dbReference>
<gene>
    <name evidence="1" type="ORF">BC781_105228</name>
</gene>
<organism evidence="1 2">
    <name type="scientific">Sediminitomix flava</name>
    <dbReference type="NCBI Taxonomy" id="379075"/>
    <lineage>
        <taxon>Bacteria</taxon>
        <taxon>Pseudomonadati</taxon>
        <taxon>Bacteroidota</taxon>
        <taxon>Cytophagia</taxon>
        <taxon>Cytophagales</taxon>
        <taxon>Flammeovirgaceae</taxon>
        <taxon>Sediminitomix</taxon>
    </lineage>
</organism>